<dbReference type="Proteomes" id="UP000054396">
    <property type="component" value="Unassembled WGS sequence"/>
</dbReference>
<keyword evidence="3" id="KW-1185">Reference proteome</keyword>
<feature type="transmembrane region" description="Helical" evidence="1">
    <location>
        <begin position="160"/>
        <end position="183"/>
    </location>
</feature>
<dbReference type="STRING" id="1685382.AVJ23_09445"/>
<accession>A0A0W7WKX0</accession>
<gene>
    <name evidence="2" type="ORF">AVJ23_09445</name>
</gene>
<comment type="caution">
    <text evidence="2">The sequence shown here is derived from an EMBL/GenBank/DDBJ whole genome shotgun (WGS) entry which is preliminary data.</text>
</comment>
<keyword evidence="1" id="KW-0812">Transmembrane</keyword>
<dbReference type="RefSeq" id="WP_058861925.1">
    <property type="nucleotide sequence ID" value="NZ_LPXO01000004.1"/>
</dbReference>
<proteinExistence type="predicted"/>
<dbReference type="AlphaFoldDB" id="A0A0W7WKX0"/>
<keyword evidence="1" id="KW-0472">Membrane</keyword>
<reference evidence="2 3" key="1">
    <citation type="submission" date="2015-12" db="EMBL/GenBank/DDBJ databases">
        <authorList>
            <person name="Shamseldin A."/>
            <person name="Moawad H."/>
            <person name="Abd El-Rahim W.M."/>
            <person name="Sadowsky M.J."/>
        </authorList>
    </citation>
    <scope>NUCLEOTIDE SEQUENCE [LARGE SCALE GENOMIC DNA]</scope>
    <source>
        <strain evidence="2 3">SJ5A-1</strain>
    </source>
</reference>
<protein>
    <submittedName>
        <fullName evidence="2">Uncharacterized protein</fullName>
    </submittedName>
</protein>
<evidence type="ECO:0000256" key="1">
    <source>
        <dbReference type="SAM" id="Phobius"/>
    </source>
</evidence>
<name>A0A0W7WKX0_9RHOB</name>
<feature type="transmembrane region" description="Helical" evidence="1">
    <location>
        <begin position="203"/>
        <end position="221"/>
    </location>
</feature>
<dbReference type="EMBL" id="LPXO01000004">
    <property type="protein sequence ID" value="KUF11261.1"/>
    <property type="molecule type" value="Genomic_DNA"/>
</dbReference>
<evidence type="ECO:0000313" key="3">
    <source>
        <dbReference type="Proteomes" id="UP000054396"/>
    </source>
</evidence>
<keyword evidence="1" id="KW-1133">Transmembrane helix</keyword>
<organism evidence="2 3">
    <name type="scientific">Pseudoponticoccus marisrubri</name>
    <dbReference type="NCBI Taxonomy" id="1685382"/>
    <lineage>
        <taxon>Bacteria</taxon>
        <taxon>Pseudomonadati</taxon>
        <taxon>Pseudomonadota</taxon>
        <taxon>Alphaproteobacteria</taxon>
        <taxon>Rhodobacterales</taxon>
        <taxon>Roseobacteraceae</taxon>
        <taxon>Pseudoponticoccus</taxon>
    </lineage>
</organism>
<evidence type="ECO:0000313" key="2">
    <source>
        <dbReference type="EMBL" id="KUF11261.1"/>
    </source>
</evidence>
<feature type="transmembrane region" description="Helical" evidence="1">
    <location>
        <begin position="119"/>
        <end position="139"/>
    </location>
</feature>
<feature type="transmembrane region" description="Helical" evidence="1">
    <location>
        <begin position="67"/>
        <end position="99"/>
    </location>
</feature>
<sequence length="254" mass="27322">MAEYRGVGYGATRAEAEQNARADARRQYQDDRDFDAALGAATGLTFWLIQACMGYPKLAGSLFGTFIIRPVAALLIGLFTWYAGMLVFAAATQGVFYILMGEFIPAPGSANDTLGRNLAQLPAFLGALVICSGVAAFWARIVPVLGEYYEIGEGWVLDRVGPLAVPLYMAGMFCPTLLVLALAWRDAPEGVSVLTFLLTEPDWLAYAVFVAVQGGTIFARINSPQFAHRTWWGARRDTAAEPGANPLAKAGDPS</sequence>